<dbReference type="PANTHER" id="PTHR36173:SF2">
    <property type="entry name" value="RIBONUCLEASE VAPC16"/>
    <property type="match status" value="1"/>
</dbReference>
<gene>
    <name evidence="2" type="ORF">C7B81_13090</name>
</gene>
<dbReference type="Pfam" id="PF01850">
    <property type="entry name" value="PIN"/>
    <property type="match status" value="1"/>
</dbReference>
<evidence type="ECO:0000313" key="2">
    <source>
        <dbReference type="EMBL" id="PSB36506.1"/>
    </source>
</evidence>
<protein>
    <submittedName>
        <fullName evidence="2">PIN domain nuclease</fullName>
    </submittedName>
</protein>
<dbReference type="RefSeq" id="WP_106222408.1">
    <property type="nucleotide sequence ID" value="NZ_PVWP01000009.1"/>
</dbReference>
<feature type="domain" description="PIN" evidence="1">
    <location>
        <begin position="5"/>
        <end position="123"/>
    </location>
</feature>
<name>A0ABX5F501_9CHRO</name>
<proteinExistence type="predicted"/>
<dbReference type="InterPro" id="IPR052919">
    <property type="entry name" value="TA_system_RNase"/>
</dbReference>
<sequence length="130" mass="14006">MSAGVLLDTHALLWWLAEPDRLSPAAHAAIADSRARVLVSAASGWEIATKVRLGKLPAAASLQEELPTVLAAQGFELLAIELRHGLRAGSYGLAHRDPFDRLLAAQAELEALTLVSIDPALRDFPCHLLW</sequence>
<dbReference type="InterPro" id="IPR029060">
    <property type="entry name" value="PIN-like_dom_sf"/>
</dbReference>
<dbReference type="CDD" id="cd09872">
    <property type="entry name" value="PIN_Sll0205-like"/>
    <property type="match status" value="1"/>
</dbReference>
<dbReference type="SUPFAM" id="SSF88723">
    <property type="entry name" value="PIN domain-like"/>
    <property type="match status" value="1"/>
</dbReference>
<evidence type="ECO:0000313" key="3">
    <source>
        <dbReference type="Proteomes" id="UP000238218"/>
    </source>
</evidence>
<dbReference type="InterPro" id="IPR041705">
    <property type="entry name" value="PIN_Sll0205"/>
</dbReference>
<dbReference type="PANTHER" id="PTHR36173">
    <property type="entry name" value="RIBONUCLEASE VAPC16-RELATED"/>
    <property type="match status" value="1"/>
</dbReference>
<dbReference type="Proteomes" id="UP000238218">
    <property type="component" value="Unassembled WGS sequence"/>
</dbReference>
<accession>A0ABX5F501</accession>
<keyword evidence="3" id="KW-1185">Reference proteome</keyword>
<dbReference type="Gene3D" id="3.40.50.1010">
    <property type="entry name" value="5'-nuclease"/>
    <property type="match status" value="1"/>
</dbReference>
<dbReference type="EMBL" id="PVWP01000009">
    <property type="protein sequence ID" value="PSB36506.1"/>
    <property type="molecule type" value="Genomic_DNA"/>
</dbReference>
<organism evidence="2 3">
    <name type="scientific">Aphanothece cf. minutissima CCALA 015</name>
    <dbReference type="NCBI Taxonomy" id="2107695"/>
    <lineage>
        <taxon>Bacteria</taxon>
        <taxon>Bacillati</taxon>
        <taxon>Cyanobacteriota</taxon>
        <taxon>Cyanophyceae</taxon>
        <taxon>Oscillatoriophycideae</taxon>
        <taxon>Chroococcales</taxon>
        <taxon>Aphanothecaceae</taxon>
        <taxon>Aphanothece</taxon>
    </lineage>
</organism>
<dbReference type="InterPro" id="IPR002716">
    <property type="entry name" value="PIN_dom"/>
</dbReference>
<evidence type="ECO:0000259" key="1">
    <source>
        <dbReference type="Pfam" id="PF01850"/>
    </source>
</evidence>
<comment type="caution">
    <text evidence="2">The sequence shown here is derived from an EMBL/GenBank/DDBJ whole genome shotgun (WGS) entry which is preliminary data.</text>
</comment>
<reference evidence="2 3" key="1">
    <citation type="submission" date="2018-03" db="EMBL/GenBank/DDBJ databases">
        <title>The ancient ancestry and fast evolution of plastids.</title>
        <authorList>
            <person name="Moore K.R."/>
            <person name="Magnabosco C."/>
            <person name="Momper L."/>
            <person name="Gold D.A."/>
            <person name="Bosak T."/>
            <person name="Fournier G.P."/>
        </authorList>
    </citation>
    <scope>NUCLEOTIDE SEQUENCE [LARGE SCALE GENOMIC DNA]</scope>
    <source>
        <strain evidence="2 3">CCALA 015</strain>
    </source>
</reference>